<keyword evidence="2" id="KW-1185">Reference proteome</keyword>
<dbReference type="Proteomes" id="UP000617340">
    <property type="component" value="Unassembled WGS sequence"/>
</dbReference>
<protein>
    <submittedName>
        <fullName evidence="1">Uncharacterized protein</fullName>
    </submittedName>
</protein>
<organism evidence="1 2">
    <name type="scientific">Vespula germanica</name>
    <name type="common">German yellow jacket</name>
    <name type="synonym">Paravespula germanica</name>
    <dbReference type="NCBI Taxonomy" id="30212"/>
    <lineage>
        <taxon>Eukaryota</taxon>
        <taxon>Metazoa</taxon>
        <taxon>Ecdysozoa</taxon>
        <taxon>Arthropoda</taxon>
        <taxon>Hexapoda</taxon>
        <taxon>Insecta</taxon>
        <taxon>Pterygota</taxon>
        <taxon>Neoptera</taxon>
        <taxon>Endopterygota</taxon>
        <taxon>Hymenoptera</taxon>
        <taxon>Apocrita</taxon>
        <taxon>Aculeata</taxon>
        <taxon>Vespoidea</taxon>
        <taxon>Vespidae</taxon>
        <taxon>Vespinae</taxon>
        <taxon>Vespula</taxon>
    </lineage>
</organism>
<sequence>MRAGRKGRGAESRPKIRTVKKSTHVLGTSWQVVVDFLQSDVPSYKWLCSGGSWVKSRGRTATTIKVDSVDSLVVSPCIAFGFKFSRGKRPLSISHTKYRSPVNVEKALGVTSATLSAAVALLAAGTSCF</sequence>
<proteinExistence type="predicted"/>
<name>A0A834KCY5_VESGE</name>
<accession>A0A834KCY5</accession>
<evidence type="ECO:0000313" key="2">
    <source>
        <dbReference type="Proteomes" id="UP000617340"/>
    </source>
</evidence>
<dbReference type="AlphaFoldDB" id="A0A834KCY5"/>
<reference evidence="1" key="1">
    <citation type="journal article" date="2020" name="G3 (Bethesda)">
        <title>High-Quality Assemblies for Three Invasive Social Wasps from the &lt;i&gt;Vespula&lt;/i&gt; Genus.</title>
        <authorList>
            <person name="Harrop T.W.R."/>
            <person name="Guhlin J."/>
            <person name="McLaughlin G.M."/>
            <person name="Permina E."/>
            <person name="Stockwell P."/>
            <person name="Gilligan J."/>
            <person name="Le Lec M.F."/>
            <person name="Gruber M.A.M."/>
            <person name="Quinn O."/>
            <person name="Lovegrove M."/>
            <person name="Duncan E.J."/>
            <person name="Remnant E.J."/>
            <person name="Van Eeckhoven J."/>
            <person name="Graham B."/>
            <person name="Knapp R.A."/>
            <person name="Langford K.W."/>
            <person name="Kronenberg Z."/>
            <person name="Press M.O."/>
            <person name="Eacker S.M."/>
            <person name="Wilson-Rankin E.E."/>
            <person name="Purcell J."/>
            <person name="Lester P.J."/>
            <person name="Dearden P.K."/>
        </authorList>
    </citation>
    <scope>NUCLEOTIDE SEQUENCE</scope>
    <source>
        <strain evidence="1">Linc-1</strain>
    </source>
</reference>
<dbReference type="EMBL" id="JACSDZ010000005">
    <property type="protein sequence ID" value="KAF7403677.1"/>
    <property type="molecule type" value="Genomic_DNA"/>
</dbReference>
<evidence type="ECO:0000313" key="1">
    <source>
        <dbReference type="EMBL" id="KAF7403677.1"/>
    </source>
</evidence>
<comment type="caution">
    <text evidence="1">The sequence shown here is derived from an EMBL/GenBank/DDBJ whole genome shotgun (WGS) entry which is preliminary data.</text>
</comment>
<gene>
    <name evidence="1" type="ORF">HZH68_006471</name>
</gene>